<evidence type="ECO:0000313" key="5">
    <source>
        <dbReference type="RefSeq" id="XP_032835749.1"/>
    </source>
</evidence>
<protein>
    <submittedName>
        <fullName evidence="4 5">DEP domain-containing mTOR-interacting protein isoform X2</fullName>
    </submittedName>
</protein>
<dbReference type="InterPro" id="IPR051832">
    <property type="entry name" value="mTOR-Rac_regulators"/>
</dbReference>
<feature type="domain" description="PDZ" evidence="1">
    <location>
        <begin position="291"/>
        <end position="368"/>
    </location>
</feature>
<dbReference type="PANTHER" id="PTHR22829">
    <property type="entry name" value="DEP DOMAIN PROTEIN"/>
    <property type="match status" value="1"/>
</dbReference>
<organism evidence="3 5">
    <name type="scientific">Petromyzon marinus</name>
    <name type="common">Sea lamprey</name>
    <dbReference type="NCBI Taxonomy" id="7757"/>
    <lineage>
        <taxon>Eukaryota</taxon>
        <taxon>Metazoa</taxon>
        <taxon>Chordata</taxon>
        <taxon>Craniata</taxon>
        <taxon>Vertebrata</taxon>
        <taxon>Cyclostomata</taxon>
        <taxon>Hyperoartia</taxon>
        <taxon>Petromyzontiformes</taxon>
        <taxon>Petromyzontidae</taxon>
        <taxon>Petromyzon</taxon>
    </lineage>
</organism>
<reference evidence="4 5" key="1">
    <citation type="submission" date="2025-04" db="UniProtKB">
        <authorList>
            <consortium name="RefSeq"/>
        </authorList>
    </citation>
    <scope>IDENTIFICATION</scope>
    <source>
        <tissue evidence="4 5">Sperm</tissue>
    </source>
</reference>
<dbReference type="Proteomes" id="UP001318040">
    <property type="component" value="Chromosome 3"/>
</dbReference>
<dbReference type="SUPFAM" id="SSF50156">
    <property type="entry name" value="PDZ domain-like"/>
    <property type="match status" value="1"/>
</dbReference>
<dbReference type="GO" id="GO:0005085">
    <property type="term" value="F:guanyl-nucleotide exchange factor activity"/>
    <property type="evidence" value="ECO:0007669"/>
    <property type="project" value="TreeGrafter"/>
</dbReference>
<dbReference type="Pfam" id="PF00610">
    <property type="entry name" value="DEP"/>
    <property type="match status" value="2"/>
</dbReference>
<evidence type="ECO:0000259" key="2">
    <source>
        <dbReference type="PROSITE" id="PS50186"/>
    </source>
</evidence>
<dbReference type="SMART" id="SM00049">
    <property type="entry name" value="DEP"/>
    <property type="match status" value="2"/>
</dbReference>
<dbReference type="Gene3D" id="2.30.42.10">
    <property type="match status" value="1"/>
</dbReference>
<dbReference type="PANTHER" id="PTHR22829:SF16">
    <property type="entry name" value="PH DOMAIN-CONTAINING PROTEIN"/>
    <property type="match status" value="1"/>
</dbReference>
<dbReference type="InterPro" id="IPR000591">
    <property type="entry name" value="DEP_dom"/>
</dbReference>
<dbReference type="GO" id="GO:0035556">
    <property type="term" value="P:intracellular signal transduction"/>
    <property type="evidence" value="ECO:0007669"/>
    <property type="project" value="InterPro"/>
</dbReference>
<gene>
    <name evidence="4 5" type="primary">DEPTOR</name>
</gene>
<evidence type="ECO:0000313" key="3">
    <source>
        <dbReference type="Proteomes" id="UP001318040"/>
    </source>
</evidence>
<dbReference type="AlphaFoldDB" id="A0AAJ7UGA2"/>
<dbReference type="SMART" id="SM00228">
    <property type="entry name" value="PDZ"/>
    <property type="match status" value="1"/>
</dbReference>
<dbReference type="CTD" id="64798"/>
<dbReference type="GO" id="GO:0023051">
    <property type="term" value="P:regulation of signaling"/>
    <property type="evidence" value="ECO:0007669"/>
    <property type="project" value="TreeGrafter"/>
</dbReference>
<accession>A0AAJ7UGA2</accession>
<dbReference type="GeneID" id="116957593"/>
<feature type="domain" description="DEP" evidence="2">
    <location>
        <begin position="1"/>
        <end position="76"/>
    </location>
</feature>
<dbReference type="PROSITE" id="PS50186">
    <property type="entry name" value="DEP"/>
    <property type="match status" value="2"/>
</dbReference>
<proteinExistence type="predicted"/>
<feature type="domain" description="DEP" evidence="2">
    <location>
        <begin position="116"/>
        <end position="186"/>
    </location>
</feature>
<dbReference type="GO" id="GO:0005096">
    <property type="term" value="F:GTPase activator activity"/>
    <property type="evidence" value="ECO:0007669"/>
    <property type="project" value="TreeGrafter"/>
</dbReference>
<dbReference type="PROSITE" id="PS50106">
    <property type="entry name" value="PDZ"/>
    <property type="match status" value="1"/>
</dbReference>
<dbReference type="CDD" id="cd23067">
    <property type="entry name" value="PDZ_DEPTOR-like"/>
    <property type="match status" value="1"/>
</dbReference>
<dbReference type="Gene3D" id="1.10.10.10">
    <property type="entry name" value="Winged helix-like DNA-binding domain superfamily/Winged helix DNA-binding domain"/>
    <property type="match status" value="2"/>
</dbReference>
<dbReference type="SUPFAM" id="SSF46785">
    <property type="entry name" value="Winged helix' DNA-binding domain"/>
    <property type="match status" value="2"/>
</dbReference>
<dbReference type="InterPro" id="IPR036388">
    <property type="entry name" value="WH-like_DNA-bd_sf"/>
</dbReference>
<name>A0AAJ7UGA2_PETMA</name>
<dbReference type="RefSeq" id="XP_032835749.1">
    <property type="nucleotide sequence ID" value="XM_032979858.1"/>
</dbReference>
<dbReference type="RefSeq" id="XP_032835743.1">
    <property type="nucleotide sequence ID" value="XM_032979852.1"/>
</dbReference>
<dbReference type="InterPro" id="IPR036034">
    <property type="entry name" value="PDZ_sf"/>
</dbReference>
<evidence type="ECO:0000259" key="1">
    <source>
        <dbReference type="PROSITE" id="PS50106"/>
    </source>
</evidence>
<dbReference type="InterPro" id="IPR036390">
    <property type="entry name" value="WH_DNA-bd_sf"/>
</dbReference>
<sequence>MHKEKVIKDRRHHLRTYPNCFVGRELVDWLFENEEVVDRGSAVCCMQVLMAHNIVHHVSDEHKDFKDAKLFYRFRRDDGTYPLNYGVRMFLRGQRIFEKLHKQNSPVLHARGDDVAVYELVFIGFQLVTWLVWESEAMSREDATRLCQRMFEQNIIRNISPADQFLDRNLVYFFRLDFQQDYLVTDLVPGMPTVRPNVTKESRINLRKQLLSGCIDLSSFLTVNPAKEIVMRRNSVSNSSTGTTTSNGYWNAILNLSSSPPPMLYMPRSVLKRPVSVEELLMAGAPFLKKTLTVLGDAVGWGFVVRGAQPCHIQAVDPSGPAATAGMKVCQFVVSVNGHNVLSLDYRTLSNLILTGPSTIVLEVMEDMV</sequence>
<evidence type="ECO:0000313" key="4">
    <source>
        <dbReference type="RefSeq" id="XP_032835743.1"/>
    </source>
</evidence>
<dbReference type="GO" id="GO:0007186">
    <property type="term" value="P:G protein-coupled receptor signaling pathway"/>
    <property type="evidence" value="ECO:0007669"/>
    <property type="project" value="TreeGrafter"/>
</dbReference>
<keyword evidence="3" id="KW-1185">Reference proteome</keyword>
<dbReference type="GO" id="GO:0005886">
    <property type="term" value="C:plasma membrane"/>
    <property type="evidence" value="ECO:0007669"/>
    <property type="project" value="TreeGrafter"/>
</dbReference>
<dbReference type="InterPro" id="IPR001478">
    <property type="entry name" value="PDZ"/>
</dbReference>